<proteinExistence type="predicted"/>
<evidence type="ECO:0000256" key="1">
    <source>
        <dbReference type="SAM" id="MobiDB-lite"/>
    </source>
</evidence>
<feature type="region of interest" description="Disordered" evidence="1">
    <location>
        <begin position="19"/>
        <end position="112"/>
    </location>
</feature>
<feature type="compositionally biased region" description="Polar residues" evidence="1">
    <location>
        <begin position="90"/>
        <end position="101"/>
    </location>
</feature>
<feature type="non-terminal residue" evidence="2">
    <location>
        <position position="1"/>
    </location>
</feature>
<dbReference type="AlphaFoldDB" id="A0A1D1XK60"/>
<organism evidence="2">
    <name type="scientific">Anthurium amnicola</name>
    <dbReference type="NCBI Taxonomy" id="1678845"/>
    <lineage>
        <taxon>Eukaryota</taxon>
        <taxon>Viridiplantae</taxon>
        <taxon>Streptophyta</taxon>
        <taxon>Embryophyta</taxon>
        <taxon>Tracheophyta</taxon>
        <taxon>Spermatophyta</taxon>
        <taxon>Magnoliopsida</taxon>
        <taxon>Liliopsida</taxon>
        <taxon>Araceae</taxon>
        <taxon>Pothoideae</taxon>
        <taxon>Potheae</taxon>
        <taxon>Anthurium</taxon>
    </lineage>
</organism>
<reference evidence="2" key="1">
    <citation type="submission" date="2015-07" db="EMBL/GenBank/DDBJ databases">
        <title>Transcriptome Assembly of Anthurium amnicola.</title>
        <authorList>
            <person name="Suzuki J."/>
        </authorList>
    </citation>
    <scope>NUCLEOTIDE SEQUENCE</scope>
</reference>
<accession>A0A1D1XK60</accession>
<dbReference type="EMBL" id="GDJX01025245">
    <property type="protein sequence ID" value="JAT42691.1"/>
    <property type="molecule type" value="Transcribed_RNA"/>
</dbReference>
<name>A0A1D1XK60_9ARAE</name>
<gene>
    <name evidence="2" type="primary">rplB_4</name>
    <name evidence="2" type="ORF">g.110660</name>
</gene>
<feature type="compositionally biased region" description="Polar residues" evidence="1">
    <location>
        <begin position="29"/>
        <end position="39"/>
    </location>
</feature>
<evidence type="ECO:0000313" key="2">
    <source>
        <dbReference type="EMBL" id="JAT42691.1"/>
    </source>
</evidence>
<dbReference type="GO" id="GO:0005840">
    <property type="term" value="C:ribosome"/>
    <property type="evidence" value="ECO:0007669"/>
    <property type="project" value="UniProtKB-KW"/>
</dbReference>
<protein>
    <submittedName>
        <fullName evidence="2">50S ribosomal protein L2</fullName>
    </submittedName>
</protein>
<keyword evidence="2" id="KW-0687">Ribonucleoprotein</keyword>
<sequence length="112" mass="11823">RERERESCNLHRQTVGCADTRAAKGSAMPDSQSTGNNALSGVEAADPRGKATAQSGCSTGRVAADEGARPTGAQGTRAAQDYARHAIAAENQTPQRQSQSVWGFMRRRVPPA</sequence>
<keyword evidence="2" id="KW-0689">Ribosomal protein</keyword>